<dbReference type="GO" id="GO:0009401">
    <property type="term" value="P:phosphoenolpyruvate-dependent sugar phosphotransferase system"/>
    <property type="evidence" value="ECO:0007669"/>
    <property type="project" value="TreeGrafter"/>
</dbReference>
<dbReference type="AlphaFoldDB" id="A0AA45C6U4"/>
<proteinExistence type="predicted"/>
<comment type="caution">
    <text evidence="3">The sequence shown here is derived from an EMBL/GenBank/DDBJ whole genome shotgun (WGS) entry which is preliminary data.</text>
</comment>
<dbReference type="SUPFAM" id="SSF53697">
    <property type="entry name" value="SIS domain"/>
    <property type="match status" value="1"/>
</dbReference>
<dbReference type="GO" id="GO:1901135">
    <property type="term" value="P:carbohydrate derivative metabolic process"/>
    <property type="evidence" value="ECO:0007669"/>
    <property type="project" value="InterPro"/>
</dbReference>
<name>A0AA45C6U4_9BACT</name>
<dbReference type="EMBL" id="QGGI01000008">
    <property type="protein sequence ID" value="PWJ93261.1"/>
    <property type="molecule type" value="Genomic_DNA"/>
</dbReference>
<reference evidence="3 4" key="1">
    <citation type="submission" date="2018-05" db="EMBL/GenBank/DDBJ databases">
        <title>Genomic Encyclopedia of Type Strains, Phase IV (KMG-IV): sequencing the most valuable type-strain genomes for metagenomic binning, comparative biology and taxonomic classification.</title>
        <authorList>
            <person name="Goeker M."/>
        </authorList>
    </citation>
    <scope>NUCLEOTIDE SEQUENCE [LARGE SCALE GENOMIC DNA]</scope>
    <source>
        <strain evidence="3 4">DSM 24906</strain>
    </source>
</reference>
<dbReference type="GO" id="GO:0005886">
    <property type="term" value="C:plasma membrane"/>
    <property type="evidence" value="ECO:0007669"/>
    <property type="project" value="TreeGrafter"/>
</dbReference>
<evidence type="ECO:0000313" key="4">
    <source>
        <dbReference type="Proteomes" id="UP000245921"/>
    </source>
</evidence>
<organism evidence="3 4">
    <name type="scientific">Oceanotoga teriensis</name>
    <dbReference type="NCBI Taxonomy" id="515440"/>
    <lineage>
        <taxon>Bacteria</taxon>
        <taxon>Thermotogati</taxon>
        <taxon>Thermotogota</taxon>
        <taxon>Thermotogae</taxon>
        <taxon>Petrotogales</taxon>
        <taxon>Petrotogaceae</taxon>
        <taxon>Oceanotoga</taxon>
    </lineage>
</organism>
<dbReference type="PANTHER" id="PTHR32502">
    <property type="entry name" value="N-ACETYLGALACTOSAMINE PERMEASE II COMPONENT-RELATED"/>
    <property type="match status" value="1"/>
</dbReference>
<dbReference type="PROSITE" id="PS51464">
    <property type="entry name" value="SIS"/>
    <property type="match status" value="1"/>
</dbReference>
<dbReference type="Pfam" id="PF01380">
    <property type="entry name" value="SIS"/>
    <property type="match status" value="1"/>
</dbReference>
<keyword evidence="4" id="KW-1185">Reference proteome</keyword>
<sequence>MKEFFGNCINESESGFITAEEISQQPFLWEQVLEIFIDKKEDFKKYLFNKLEDKDLRIIFTGAGTSAYIGEVLVPYLLYKKNIFSEYIPTTDLVTSPEKYLLREKSTLLISFGRSGNSPESIAAIDIAESYIDDLFNIIITCNNEGELYKRFKNSEKDLTILMPEKSNDRGFAMTGSFSSMLLSAMILFDIDNFELYKKDINLISKRAEKIIEEDYKKIKNICNFKSNRVVFLGSDILKGFIRETRLKVLELTSGQKESSFETFLGFRHGPKSILNEETDIFFYLNVDDFTNKYEIDLIDEIKSQNNYKNILICDPKGFKNIKDYTEFYFDFSDIYEDLNIKELIYFDYLVLAQIYAFISSVLLEINPDNPSPNGQVNRVVKGVKIYK</sequence>
<gene>
    <name evidence="3" type="ORF">C7380_10890</name>
</gene>
<dbReference type="RefSeq" id="WP_158274829.1">
    <property type="nucleotide sequence ID" value="NZ_JAMHJO010000011.1"/>
</dbReference>
<evidence type="ECO:0000256" key="1">
    <source>
        <dbReference type="ARBA" id="ARBA00022737"/>
    </source>
</evidence>
<dbReference type="PANTHER" id="PTHR32502:SF3">
    <property type="entry name" value="D-GALACTOSAMINE-6-PHOSPHATE DEAMINASE AGAS-RELATED"/>
    <property type="match status" value="1"/>
</dbReference>
<dbReference type="Proteomes" id="UP000245921">
    <property type="component" value="Unassembled WGS sequence"/>
</dbReference>
<keyword evidence="3" id="KW-0413">Isomerase</keyword>
<dbReference type="InterPro" id="IPR046348">
    <property type="entry name" value="SIS_dom_sf"/>
</dbReference>
<evidence type="ECO:0000313" key="3">
    <source>
        <dbReference type="EMBL" id="PWJ93261.1"/>
    </source>
</evidence>
<dbReference type="GO" id="GO:0097367">
    <property type="term" value="F:carbohydrate derivative binding"/>
    <property type="evidence" value="ECO:0007669"/>
    <property type="project" value="InterPro"/>
</dbReference>
<evidence type="ECO:0000259" key="2">
    <source>
        <dbReference type="PROSITE" id="PS51464"/>
    </source>
</evidence>
<accession>A0AA45C6U4</accession>
<dbReference type="InterPro" id="IPR050303">
    <property type="entry name" value="GatZ_KbaZ_carbometab"/>
</dbReference>
<dbReference type="InterPro" id="IPR035466">
    <property type="entry name" value="GlmS/AgaS_SIS"/>
</dbReference>
<dbReference type="GO" id="GO:0016853">
    <property type="term" value="F:isomerase activity"/>
    <property type="evidence" value="ECO:0007669"/>
    <property type="project" value="UniProtKB-KW"/>
</dbReference>
<feature type="domain" description="SIS" evidence="2">
    <location>
        <begin position="47"/>
        <end position="202"/>
    </location>
</feature>
<keyword evidence="1" id="KW-0677">Repeat</keyword>
<dbReference type="Gene3D" id="3.40.50.10490">
    <property type="entry name" value="Glucose-6-phosphate isomerase like protein, domain 1"/>
    <property type="match status" value="2"/>
</dbReference>
<dbReference type="CDD" id="cd05008">
    <property type="entry name" value="SIS_GlmS_GlmD_1"/>
    <property type="match status" value="1"/>
</dbReference>
<protein>
    <submittedName>
        <fullName evidence="3">Galactosamine 6-phosphate isomerase AgaS</fullName>
    </submittedName>
</protein>
<dbReference type="InterPro" id="IPR001347">
    <property type="entry name" value="SIS_dom"/>
</dbReference>